<dbReference type="AlphaFoldDB" id="A0A2G9GYC2"/>
<dbReference type="GO" id="GO:0030154">
    <property type="term" value="P:cell differentiation"/>
    <property type="evidence" value="ECO:0007669"/>
    <property type="project" value="UniProtKB-UniRule"/>
</dbReference>
<keyword evidence="11" id="KW-1185">Reference proteome</keyword>
<dbReference type="OrthoDB" id="1914102at2759"/>
<dbReference type="GO" id="GO:0008283">
    <property type="term" value="P:cell population proliferation"/>
    <property type="evidence" value="ECO:0007669"/>
    <property type="project" value="UniProtKB-UniRule"/>
</dbReference>
<evidence type="ECO:0000256" key="1">
    <source>
        <dbReference type="ARBA" id="ARBA00004613"/>
    </source>
</evidence>
<evidence type="ECO:0000256" key="8">
    <source>
        <dbReference type="ARBA" id="ARBA00023030"/>
    </source>
</evidence>
<keyword evidence="6 9" id="KW-0732">Signal</keyword>
<organism evidence="10 11">
    <name type="scientific">Handroanthus impetiginosus</name>
    <dbReference type="NCBI Taxonomy" id="429701"/>
    <lineage>
        <taxon>Eukaryota</taxon>
        <taxon>Viridiplantae</taxon>
        <taxon>Streptophyta</taxon>
        <taxon>Embryophyta</taxon>
        <taxon>Tracheophyta</taxon>
        <taxon>Spermatophyta</taxon>
        <taxon>Magnoliopsida</taxon>
        <taxon>eudicotyledons</taxon>
        <taxon>Gunneridae</taxon>
        <taxon>Pentapetalae</taxon>
        <taxon>asterids</taxon>
        <taxon>lamiids</taxon>
        <taxon>Lamiales</taxon>
        <taxon>Bignoniaceae</taxon>
        <taxon>Crescentiina</taxon>
        <taxon>Tabebuia alliance</taxon>
        <taxon>Handroanthus</taxon>
    </lineage>
</organism>
<accession>A0A2G9GYC2</accession>
<evidence type="ECO:0000256" key="3">
    <source>
        <dbReference type="ARBA" id="ARBA00022473"/>
    </source>
</evidence>
<dbReference type="GO" id="GO:0005576">
    <property type="term" value="C:extracellular region"/>
    <property type="evidence" value="ECO:0007669"/>
    <property type="project" value="UniProtKB-SubCell"/>
</dbReference>
<comment type="PTM">
    <text evidence="9">Sulfation is important for activity and for the binding to a putative membrane receptor.</text>
</comment>
<sequence length="78" mass="8982">MKQISHAAIVSLFLLLIILFSATSAVPAQQDETTLQEDDFSRLMGLEKCGDKDEDCEKRRMITEAHLDYIYTQHHHHP</sequence>
<evidence type="ECO:0000256" key="7">
    <source>
        <dbReference type="ARBA" id="ARBA00022782"/>
    </source>
</evidence>
<keyword evidence="3 9" id="KW-0217">Developmental protein</keyword>
<evidence type="ECO:0000256" key="4">
    <source>
        <dbReference type="ARBA" id="ARBA00022525"/>
    </source>
</evidence>
<dbReference type="PANTHER" id="PTHR33285:SF33">
    <property type="entry name" value="PHYTOSULFOKINE"/>
    <property type="match status" value="1"/>
</dbReference>
<evidence type="ECO:0000256" key="5">
    <source>
        <dbReference type="ARBA" id="ARBA00022641"/>
    </source>
</evidence>
<gene>
    <name evidence="10" type="ORF">CDL12_17153</name>
</gene>
<feature type="chain" id="PRO_5031602184" description="Phytosulfokine" evidence="9">
    <location>
        <begin position="26"/>
        <end position="78"/>
    </location>
</feature>
<dbReference type="Proteomes" id="UP000231279">
    <property type="component" value="Unassembled WGS sequence"/>
</dbReference>
<evidence type="ECO:0000313" key="11">
    <source>
        <dbReference type="Proteomes" id="UP000231279"/>
    </source>
</evidence>
<dbReference type="EMBL" id="NKXS01003273">
    <property type="protein sequence ID" value="PIN10252.1"/>
    <property type="molecule type" value="Genomic_DNA"/>
</dbReference>
<evidence type="ECO:0000256" key="2">
    <source>
        <dbReference type="ARBA" id="ARBA00010781"/>
    </source>
</evidence>
<comment type="subcellular location">
    <subcellularLocation>
        <location evidence="1 9">Secreted</location>
    </subcellularLocation>
</comment>
<keyword evidence="7 9" id="KW-0221">Differentiation</keyword>
<name>A0A2G9GYC2_9LAMI</name>
<comment type="PTM">
    <text evidence="9">PSK-alpha is produced by endopeptidase digestion. PSK-beta is produced from PSK-alpha by exopeptidase digestion.</text>
</comment>
<comment type="function">
    <text evidence="9">Promotes plant cell differentiation, organogenesis and somatic embryogenesis as well as cell proliferation.</text>
</comment>
<feature type="signal peptide" evidence="9">
    <location>
        <begin position="1"/>
        <end position="25"/>
    </location>
</feature>
<keyword evidence="5 9" id="KW-0765">Sulfation</keyword>
<keyword evidence="8 9" id="KW-0339">Growth factor</keyword>
<dbReference type="GO" id="GO:0008083">
    <property type="term" value="F:growth factor activity"/>
    <property type="evidence" value="ECO:0007669"/>
    <property type="project" value="UniProtKB-UniRule"/>
</dbReference>
<evidence type="ECO:0000256" key="9">
    <source>
        <dbReference type="RuleBase" id="RU368031"/>
    </source>
</evidence>
<dbReference type="PANTHER" id="PTHR33285">
    <property type="entry name" value="PHYTOSULFOKINES 3"/>
    <property type="match status" value="1"/>
</dbReference>
<proteinExistence type="inferred from homology"/>
<reference evidence="11" key="1">
    <citation type="journal article" date="2018" name="Gigascience">
        <title>Genome assembly of the Pink Ipe (Handroanthus impetiginosus, Bignoniaceae), a highly valued, ecologically keystone Neotropical timber forest tree.</title>
        <authorList>
            <person name="Silva-Junior O.B."/>
            <person name="Grattapaglia D."/>
            <person name="Novaes E."/>
            <person name="Collevatti R.G."/>
        </authorList>
    </citation>
    <scope>NUCLEOTIDE SEQUENCE [LARGE SCALE GENOMIC DNA]</scope>
    <source>
        <strain evidence="11">cv. UFG-1</strain>
    </source>
</reference>
<dbReference type="Pfam" id="PF06404">
    <property type="entry name" value="PSK"/>
    <property type="match status" value="1"/>
</dbReference>
<protein>
    <recommendedName>
        <fullName evidence="9">Phytosulfokine</fullName>
    </recommendedName>
    <component>
        <recommendedName>
            <fullName evidence="9">Phytosulfokine-alpha</fullName>
            <shortName evidence="9">PSK-alpha</shortName>
            <shortName evidence="9">Phytosulfokine-a</shortName>
        </recommendedName>
    </component>
    <component>
        <recommendedName>
            <fullName evidence="9">Phytosulfokine-beta</fullName>
            <shortName evidence="9">PSK-beta</shortName>
            <shortName evidence="9">Phytosulfokine-b</shortName>
        </recommendedName>
    </component>
</protein>
<comment type="similarity">
    <text evidence="2 9">Belongs to the phytosulfokine family.</text>
</comment>
<evidence type="ECO:0000256" key="6">
    <source>
        <dbReference type="ARBA" id="ARBA00022729"/>
    </source>
</evidence>
<keyword evidence="4 9" id="KW-0964">Secreted</keyword>
<dbReference type="InterPro" id="IPR009438">
    <property type="entry name" value="Phytosulfokine"/>
</dbReference>
<comment type="caution">
    <text evidence="10">The sequence shown here is derived from an EMBL/GenBank/DDBJ whole genome shotgun (WGS) entry which is preliminary data.</text>
</comment>
<evidence type="ECO:0000313" key="10">
    <source>
        <dbReference type="EMBL" id="PIN10252.1"/>
    </source>
</evidence>